<organism evidence="3 4">
    <name type="scientific">Apiospora aurea</name>
    <dbReference type="NCBI Taxonomy" id="335848"/>
    <lineage>
        <taxon>Eukaryota</taxon>
        <taxon>Fungi</taxon>
        <taxon>Dikarya</taxon>
        <taxon>Ascomycota</taxon>
        <taxon>Pezizomycotina</taxon>
        <taxon>Sordariomycetes</taxon>
        <taxon>Xylariomycetidae</taxon>
        <taxon>Amphisphaeriales</taxon>
        <taxon>Apiosporaceae</taxon>
        <taxon>Apiospora</taxon>
    </lineage>
</organism>
<dbReference type="Proteomes" id="UP001391051">
    <property type="component" value="Unassembled WGS sequence"/>
</dbReference>
<keyword evidence="2" id="KW-1133">Transmembrane helix</keyword>
<comment type="caution">
    <text evidence="3">The sequence shown here is derived from an EMBL/GenBank/DDBJ whole genome shotgun (WGS) entry which is preliminary data.</text>
</comment>
<feature type="compositionally biased region" description="Basic and acidic residues" evidence="1">
    <location>
        <begin position="120"/>
        <end position="130"/>
    </location>
</feature>
<evidence type="ECO:0000256" key="2">
    <source>
        <dbReference type="SAM" id="Phobius"/>
    </source>
</evidence>
<feature type="region of interest" description="Disordered" evidence="1">
    <location>
        <begin position="57"/>
        <end position="81"/>
    </location>
</feature>
<protein>
    <submittedName>
        <fullName evidence="3">Uncharacterized protein</fullName>
    </submittedName>
</protein>
<name>A0ABR1QQQ1_9PEZI</name>
<keyword evidence="2" id="KW-0812">Transmembrane</keyword>
<feature type="compositionally biased region" description="Polar residues" evidence="1">
    <location>
        <begin position="72"/>
        <end position="81"/>
    </location>
</feature>
<dbReference type="GeneID" id="92072383"/>
<evidence type="ECO:0000313" key="4">
    <source>
        <dbReference type="Proteomes" id="UP001391051"/>
    </source>
</evidence>
<reference evidence="3 4" key="1">
    <citation type="submission" date="2023-01" db="EMBL/GenBank/DDBJ databases">
        <title>Analysis of 21 Apiospora genomes using comparative genomics revels a genus with tremendous synthesis potential of carbohydrate active enzymes and secondary metabolites.</title>
        <authorList>
            <person name="Sorensen T."/>
        </authorList>
    </citation>
    <scope>NUCLEOTIDE SEQUENCE [LARGE SCALE GENOMIC DNA]</scope>
    <source>
        <strain evidence="3 4">CBS 24483</strain>
    </source>
</reference>
<evidence type="ECO:0000313" key="3">
    <source>
        <dbReference type="EMBL" id="KAK7962274.1"/>
    </source>
</evidence>
<evidence type="ECO:0000256" key="1">
    <source>
        <dbReference type="SAM" id="MobiDB-lite"/>
    </source>
</evidence>
<feature type="transmembrane region" description="Helical" evidence="2">
    <location>
        <begin position="84"/>
        <end position="107"/>
    </location>
</feature>
<sequence length="193" mass="20146">MVANRELDSTTTMTTYYSTIVVGTNSSTSSEATQSSGLSSSSIPTTPVVLTRTTVLTLGSSTGTTSSPSTTAPNNETNGHRNQAWTAGPVLGSLAGAALILTTAILLSRRRRKANGQHDWGSDAADKPQLHSDCIPKPLPTELDDSEMRPPIELPETRVTGGLHELPDLRNPLSADVAGQASELEAPITAANP</sequence>
<proteinExistence type="predicted"/>
<dbReference type="EMBL" id="JAQQWE010000002">
    <property type="protein sequence ID" value="KAK7962274.1"/>
    <property type="molecule type" value="Genomic_DNA"/>
</dbReference>
<feature type="region of interest" description="Disordered" evidence="1">
    <location>
        <begin position="116"/>
        <end position="193"/>
    </location>
</feature>
<dbReference type="RefSeq" id="XP_066704385.1">
    <property type="nucleotide sequence ID" value="XM_066839321.1"/>
</dbReference>
<feature type="compositionally biased region" description="Low complexity" evidence="1">
    <location>
        <begin position="57"/>
        <end position="71"/>
    </location>
</feature>
<accession>A0ABR1QQQ1</accession>
<gene>
    <name evidence="3" type="ORF">PG986_003099</name>
</gene>
<keyword evidence="2" id="KW-0472">Membrane</keyword>
<keyword evidence="4" id="KW-1185">Reference proteome</keyword>